<comment type="catalytic activity">
    <reaction evidence="10">
        <text>a medium-chain 2,3-saturated fatty acyl-CoA + oxidized [electron-transfer flavoprotein] + H(+) = a medium-chain (2E)-enoyl-CoA + reduced [electron-transfer flavoprotein]</text>
        <dbReference type="Rhea" id="RHEA:14477"/>
        <dbReference type="Rhea" id="RHEA-COMP:10685"/>
        <dbReference type="Rhea" id="RHEA-COMP:10686"/>
        <dbReference type="ChEBI" id="CHEBI:15378"/>
        <dbReference type="ChEBI" id="CHEBI:57692"/>
        <dbReference type="ChEBI" id="CHEBI:58307"/>
        <dbReference type="ChEBI" id="CHEBI:83723"/>
        <dbReference type="ChEBI" id="CHEBI:83726"/>
        <dbReference type="EC" id="1.3.8.7"/>
    </reaction>
</comment>
<feature type="domain" description="Acyl-CoA dehydrogenase/oxidase N-terminal" evidence="15">
    <location>
        <begin position="138"/>
        <end position="238"/>
    </location>
</feature>
<evidence type="ECO:0000256" key="3">
    <source>
        <dbReference type="ARBA" id="ARBA00009347"/>
    </source>
</evidence>
<dbReference type="PANTHER" id="PTHR48083">
    <property type="entry name" value="MEDIUM-CHAIN SPECIFIC ACYL-COA DEHYDROGENASE, MITOCHONDRIAL-RELATED"/>
    <property type="match status" value="1"/>
</dbReference>
<dbReference type="Pfam" id="PF02770">
    <property type="entry name" value="Acyl-CoA_dh_M"/>
    <property type="match status" value="1"/>
</dbReference>
<keyword evidence="12" id="KW-0812">Transmembrane</keyword>
<dbReference type="GO" id="GO:0050660">
    <property type="term" value="F:flavin adenine dinucleotide binding"/>
    <property type="evidence" value="ECO:0007669"/>
    <property type="project" value="InterPro"/>
</dbReference>
<comment type="cofactor">
    <cofactor evidence="1">
        <name>FAD</name>
        <dbReference type="ChEBI" id="CHEBI:57692"/>
    </cofactor>
</comment>
<evidence type="ECO:0000259" key="16">
    <source>
        <dbReference type="Pfam" id="PF09317"/>
    </source>
</evidence>
<dbReference type="Pfam" id="PF00441">
    <property type="entry name" value="Acyl-CoA_dh_1"/>
    <property type="match status" value="1"/>
</dbReference>
<evidence type="ECO:0000259" key="14">
    <source>
        <dbReference type="Pfam" id="PF02770"/>
    </source>
</evidence>
<dbReference type="InterPro" id="IPR006091">
    <property type="entry name" value="Acyl-CoA_Oxase/DH_mid-dom"/>
</dbReference>
<protein>
    <recommendedName>
        <fullName evidence="6">Acyl-coenzyme A dehydrogenase</fullName>
        <ecNumber evidence="4">1.3.8.7</ecNumber>
        <ecNumber evidence="5">1.3.8.8</ecNumber>
    </recommendedName>
</protein>
<reference evidence="18" key="1">
    <citation type="submission" date="2017-05" db="EMBL/GenBank/DDBJ databases">
        <authorList>
            <person name="Sharma S."/>
            <person name="Sidhu C."/>
            <person name="Pinnaka A.K."/>
        </authorList>
    </citation>
    <scope>NUCLEOTIDE SEQUENCE [LARGE SCALE GENOMIC DNA]</scope>
    <source>
        <strain evidence="18">AK93</strain>
    </source>
</reference>
<evidence type="ECO:0000256" key="1">
    <source>
        <dbReference type="ARBA" id="ARBA00001974"/>
    </source>
</evidence>
<dbReference type="SUPFAM" id="SSF56645">
    <property type="entry name" value="Acyl-CoA dehydrogenase NM domain-like"/>
    <property type="match status" value="1"/>
</dbReference>
<dbReference type="AlphaFoldDB" id="A0A3E0X155"/>
<dbReference type="InterPro" id="IPR037069">
    <property type="entry name" value="AcylCoA_DH/ox_N_sf"/>
</dbReference>
<proteinExistence type="inferred from homology"/>
<keyword evidence="12" id="KW-0472">Membrane</keyword>
<dbReference type="GO" id="GO:0070991">
    <property type="term" value="F:medium-chain fatty acyl-CoA dehydrogenase activity"/>
    <property type="evidence" value="ECO:0007669"/>
    <property type="project" value="UniProtKB-EC"/>
</dbReference>
<evidence type="ECO:0000313" key="18">
    <source>
        <dbReference type="Proteomes" id="UP000256763"/>
    </source>
</evidence>
<gene>
    <name evidence="17" type="primary">fadE</name>
    <name evidence="17" type="ORF">CAL65_03700</name>
</gene>
<sequence length="814" mass="89251">MVTLAWLVVLIVVVMTLAYHRAPLWLSTLAVAGYLAAVHLLSPPPIVIMGILWALFLAAAVLLNLAPLRRKLISNRVKTWFSRRSPHLSATERQALGAGTVWWDAELFSGRPRWKSLLRQPKPALSQAERAFLEGPTEELCRMLDEWRITETHRDLPPAVWNFLKEQGFMGLIIPTEYGGKGFSAYAHSQILVKVGSRSPTAGVTISVPNSLGPAELLLHHGTAEQREYYLPKLARGEEIPCFALTGPEAGSDAAAIPDYGVVCRGEHEGREIIGLRLNWDKRYITLAPVATLLGLAFKVYDPEQLLGGDYQRGISIALIPSTTPGVDIGHRHRPLEAAFMNGPTRGRNVFIPLDWVIGGEAGIGQGWQMLMNCLAAGRAISLPANACGTAQLATAVSGAYARIRRQFKRPISDFEGIQELLARMGGNTYMLDAARTLTTRAIDQGQKPAVLSAIVKYQLTERSRRILNDAMDIHAGKSICLGPNNYLARFFQSAPIPITVEGSNLLTRNMIIFGQGALRCHPFLLKEINAAGSTAPDAEKAFDRAFFGHIGLLASNKIRSVVLGVTDGRIVLTHGAPELRRHYQRLTRAAAAFAFVADMTLITQGAALKRRERLSARLGDALSALYLASAVLKRYENEGREQLDLPMVDWAVATLLYESQQALHETLRNFPNRPLGRLLRALVFPLGRRYQKPNDVLDRQVAELLTKPTASRDRLTSAMFRATDPDDPIARLEKTFTLLVSAAPIEQKLQAAERAGQLRFAPGIDPVQAALAAGIIDPGEAERLGEAIRMRQSVIMVDEFAASTPIKSLPGPV</sequence>
<comment type="similarity">
    <text evidence="3">Belongs to the acyl-CoA dehydrogenase family.</text>
</comment>
<dbReference type="InterPro" id="IPR009075">
    <property type="entry name" value="AcylCo_DH/oxidase_C"/>
</dbReference>
<name>A0A3E0X155_9GAMM</name>
<dbReference type="Pfam" id="PF09317">
    <property type="entry name" value="ACDH_C"/>
    <property type="match status" value="1"/>
</dbReference>
<dbReference type="SUPFAM" id="SSF47203">
    <property type="entry name" value="Acyl-CoA dehydrogenase C-terminal domain-like"/>
    <property type="match status" value="1"/>
</dbReference>
<dbReference type="Gene3D" id="1.10.540.10">
    <property type="entry name" value="Acyl-CoA dehydrogenase/oxidase, N-terminal domain"/>
    <property type="match status" value="1"/>
</dbReference>
<dbReference type="InterPro" id="IPR013786">
    <property type="entry name" value="AcylCoA_DH/ox_N"/>
</dbReference>
<organism evidence="17 18">
    <name type="scientific">Alkalilimnicola ehrlichii</name>
    <dbReference type="NCBI Taxonomy" id="351052"/>
    <lineage>
        <taxon>Bacteria</taxon>
        <taxon>Pseudomonadati</taxon>
        <taxon>Pseudomonadota</taxon>
        <taxon>Gammaproteobacteria</taxon>
        <taxon>Chromatiales</taxon>
        <taxon>Ectothiorhodospiraceae</taxon>
        <taxon>Alkalilimnicola</taxon>
    </lineage>
</organism>
<evidence type="ECO:0000256" key="9">
    <source>
        <dbReference type="ARBA" id="ARBA00023002"/>
    </source>
</evidence>
<dbReference type="Proteomes" id="UP000256763">
    <property type="component" value="Unassembled WGS sequence"/>
</dbReference>
<evidence type="ECO:0000256" key="6">
    <source>
        <dbReference type="ARBA" id="ARBA00020144"/>
    </source>
</evidence>
<evidence type="ECO:0000256" key="11">
    <source>
        <dbReference type="ARBA" id="ARBA00049247"/>
    </source>
</evidence>
<dbReference type="FunFam" id="1.20.140.10:FF:000009">
    <property type="entry name" value="Acyl-CoA dehydrogenase"/>
    <property type="match status" value="1"/>
</dbReference>
<dbReference type="OrthoDB" id="9802447at2"/>
<feature type="domain" description="Acyl-CoA dehydrogenase/oxidase C-terminal" evidence="13">
    <location>
        <begin position="365"/>
        <end position="512"/>
    </location>
</feature>
<dbReference type="GO" id="GO:0004466">
    <property type="term" value="F:long-chain fatty acyl-CoA dehydrogenase activity"/>
    <property type="evidence" value="ECO:0007669"/>
    <property type="project" value="UniProtKB-EC"/>
</dbReference>
<dbReference type="Pfam" id="PF02771">
    <property type="entry name" value="Acyl-CoA_dh_N"/>
    <property type="match status" value="1"/>
</dbReference>
<feature type="domain" description="Acyl-CoA oxidase/dehydrogenase middle" evidence="14">
    <location>
        <begin position="242"/>
        <end position="334"/>
    </location>
</feature>
<comment type="caution">
    <text evidence="17">The sequence shown here is derived from an EMBL/GenBank/DDBJ whole genome shotgun (WGS) entry which is preliminary data.</text>
</comment>
<accession>A0A3E0X155</accession>
<feature type="domain" description="Acyl-CoA dehydrogenase C-terminal bacterial-type" evidence="16">
    <location>
        <begin position="519"/>
        <end position="801"/>
    </location>
</feature>
<feature type="transmembrane region" description="Helical" evidence="12">
    <location>
        <begin position="48"/>
        <end position="68"/>
    </location>
</feature>
<dbReference type="Gene3D" id="1.20.140.10">
    <property type="entry name" value="Butyryl-CoA Dehydrogenase, subunit A, domain 3"/>
    <property type="match status" value="2"/>
</dbReference>
<evidence type="ECO:0000256" key="7">
    <source>
        <dbReference type="ARBA" id="ARBA00022630"/>
    </source>
</evidence>
<dbReference type="UniPathway" id="UPA00659"/>
<dbReference type="NCBIfam" id="NF007000">
    <property type="entry name" value="PRK09463.1"/>
    <property type="match status" value="1"/>
</dbReference>
<keyword evidence="18" id="KW-1185">Reference proteome</keyword>
<evidence type="ECO:0000256" key="12">
    <source>
        <dbReference type="SAM" id="Phobius"/>
    </source>
</evidence>
<keyword evidence="7" id="KW-0285">Flavoprotein</keyword>
<evidence type="ECO:0000256" key="5">
    <source>
        <dbReference type="ARBA" id="ARBA00012040"/>
    </source>
</evidence>
<dbReference type="GO" id="GO:0033539">
    <property type="term" value="P:fatty acid beta-oxidation using acyl-CoA dehydrogenase"/>
    <property type="evidence" value="ECO:0007669"/>
    <property type="project" value="InterPro"/>
</dbReference>
<evidence type="ECO:0000256" key="10">
    <source>
        <dbReference type="ARBA" id="ARBA00047882"/>
    </source>
</evidence>
<dbReference type="InterPro" id="IPR036250">
    <property type="entry name" value="AcylCo_DH-like_C"/>
</dbReference>
<dbReference type="InterPro" id="IPR015396">
    <property type="entry name" value="FadE_C"/>
</dbReference>
<comment type="catalytic activity">
    <reaction evidence="11">
        <text>a long-chain 2,3-saturated fatty acyl-CoA + oxidized [electron-transfer flavoprotein] + H(+) = a long-chain (2E)-enoyl-CoA + reduced [electron-transfer flavoprotein]</text>
        <dbReference type="Rhea" id="RHEA:17721"/>
        <dbReference type="Rhea" id="RHEA-COMP:10685"/>
        <dbReference type="Rhea" id="RHEA-COMP:10686"/>
        <dbReference type="ChEBI" id="CHEBI:15378"/>
        <dbReference type="ChEBI" id="CHEBI:57692"/>
        <dbReference type="ChEBI" id="CHEBI:58307"/>
        <dbReference type="ChEBI" id="CHEBI:83721"/>
        <dbReference type="ChEBI" id="CHEBI:83727"/>
        <dbReference type="EC" id="1.3.8.8"/>
    </reaction>
</comment>
<dbReference type="RefSeq" id="WP_116301019.1">
    <property type="nucleotide sequence ID" value="NZ_NFZV01000002.1"/>
</dbReference>
<dbReference type="PANTHER" id="PTHR48083:SF33">
    <property type="entry name" value="ACYL-COENZYME A DEHYDROGENASE"/>
    <property type="match status" value="1"/>
</dbReference>
<dbReference type="EC" id="1.3.8.7" evidence="4"/>
<dbReference type="InterPro" id="IPR050741">
    <property type="entry name" value="Acyl-CoA_dehydrogenase"/>
</dbReference>
<evidence type="ECO:0000313" key="17">
    <source>
        <dbReference type="EMBL" id="RFA39008.1"/>
    </source>
</evidence>
<dbReference type="InterPro" id="IPR009100">
    <property type="entry name" value="AcylCoA_DH/oxidase_NM_dom_sf"/>
</dbReference>
<evidence type="ECO:0000256" key="2">
    <source>
        <dbReference type="ARBA" id="ARBA00005005"/>
    </source>
</evidence>
<keyword evidence="12" id="KW-1133">Transmembrane helix</keyword>
<evidence type="ECO:0000256" key="4">
    <source>
        <dbReference type="ARBA" id="ARBA00012033"/>
    </source>
</evidence>
<dbReference type="EC" id="1.3.8.8" evidence="5"/>
<evidence type="ECO:0000259" key="15">
    <source>
        <dbReference type="Pfam" id="PF02771"/>
    </source>
</evidence>
<dbReference type="InterPro" id="IPR046373">
    <property type="entry name" value="Acyl-CoA_Oxase/DH_mid-dom_sf"/>
</dbReference>
<dbReference type="GO" id="GO:0005737">
    <property type="term" value="C:cytoplasm"/>
    <property type="evidence" value="ECO:0007669"/>
    <property type="project" value="TreeGrafter"/>
</dbReference>
<dbReference type="NCBIfam" id="NF009586">
    <property type="entry name" value="PRK13026.1"/>
    <property type="match status" value="1"/>
</dbReference>
<dbReference type="Gene3D" id="2.40.110.10">
    <property type="entry name" value="Butyryl-CoA Dehydrogenase, subunit A, domain 2"/>
    <property type="match status" value="1"/>
</dbReference>
<dbReference type="EMBL" id="NFZW01000002">
    <property type="protein sequence ID" value="RFA39008.1"/>
    <property type="molecule type" value="Genomic_DNA"/>
</dbReference>
<evidence type="ECO:0000256" key="8">
    <source>
        <dbReference type="ARBA" id="ARBA00022827"/>
    </source>
</evidence>
<evidence type="ECO:0000259" key="13">
    <source>
        <dbReference type="Pfam" id="PF00441"/>
    </source>
</evidence>
<keyword evidence="9" id="KW-0560">Oxidoreductase</keyword>
<keyword evidence="8" id="KW-0274">FAD</keyword>
<comment type="pathway">
    <text evidence="2">Lipid metabolism; fatty acid beta-oxidation.</text>
</comment>